<reference evidence="1" key="2">
    <citation type="submission" date="2005-04" db="EMBL/GenBank/DDBJ databases">
        <authorList>
            <person name="Buell C.R."/>
            <person name="Wing R.A."/>
            <person name="McCombie W.A."/>
            <person name="Ouyang S."/>
        </authorList>
    </citation>
    <scope>NUCLEOTIDE SEQUENCE</scope>
</reference>
<sequence>MGRIKRVHLQPVMDKLGSRLAGWKGKLLQQAGRKTPVTSVLTSIPTYFLTALKPPKNFLHDMDKIRKRFLWAGDQEISGGKCKVNWPTVTIGDGRKASFWESNWIGEQPLKELAPALYNHAKRKGRTVQEGLANDQWIIDIRHSLTVELVNEFFEVFYHVWKTLFLQKIWERVLSSLYCHDIDHPHDENEARLEWWIKRTSQVGKSKAKALKSIHLLVAWEIWCEHNRRVFRSQEKTMLQLLAKIQDEIKLWSMCGAKDIARIST</sequence>
<accession>Q2QY83</accession>
<name>Q2QY83_ORYSJ</name>
<proteinExistence type="predicted"/>
<dbReference type="EMBL" id="DP000011">
    <property type="protein sequence ID" value="ABA96377.1"/>
    <property type="molecule type" value="Genomic_DNA"/>
</dbReference>
<reference evidence="1" key="3">
    <citation type="submission" date="2006-01" db="EMBL/GenBank/DDBJ databases">
        <authorList>
            <person name="Buell R."/>
        </authorList>
    </citation>
    <scope>NUCLEOTIDE SEQUENCE</scope>
</reference>
<protein>
    <submittedName>
        <fullName evidence="1">Retrotransposon protein, putative, unclassified</fullName>
    </submittedName>
</protein>
<reference evidence="1" key="1">
    <citation type="journal article" date="2005" name="BMC Biol.">
        <title>The sequence of rice chromosomes 11 and 12, rich in disease resistance genes and recent gene duplications.</title>
        <authorList>
            <consortium name="The rice chromosomes 11 and 12 sequencing consortia"/>
        </authorList>
    </citation>
    <scope>NUCLEOTIDE SEQUENCE [LARGE SCALE GENOMIC DNA]</scope>
</reference>
<gene>
    <name evidence="1" type="ordered locus">LOC_Os12g03520</name>
</gene>
<dbReference type="PANTHER" id="PTHR33116:SF78">
    <property type="entry name" value="OS12G0587133 PROTEIN"/>
    <property type="match status" value="1"/>
</dbReference>
<organism evidence="1">
    <name type="scientific">Oryza sativa subsp. japonica</name>
    <name type="common">Rice</name>
    <dbReference type="NCBI Taxonomy" id="39947"/>
    <lineage>
        <taxon>Eukaryota</taxon>
        <taxon>Viridiplantae</taxon>
        <taxon>Streptophyta</taxon>
        <taxon>Embryophyta</taxon>
        <taxon>Tracheophyta</taxon>
        <taxon>Spermatophyta</taxon>
        <taxon>Magnoliopsida</taxon>
        <taxon>Liliopsida</taxon>
        <taxon>Poales</taxon>
        <taxon>Poaceae</taxon>
        <taxon>BOP clade</taxon>
        <taxon>Oryzoideae</taxon>
        <taxon>Oryzeae</taxon>
        <taxon>Oryzinae</taxon>
        <taxon>Oryza</taxon>
        <taxon>Oryza sativa</taxon>
    </lineage>
</organism>
<dbReference type="PANTHER" id="PTHR33116">
    <property type="entry name" value="REVERSE TRANSCRIPTASE ZINC-BINDING DOMAIN-CONTAINING PROTEIN-RELATED-RELATED"/>
    <property type="match status" value="1"/>
</dbReference>
<dbReference type="AlphaFoldDB" id="Q2QY83"/>
<evidence type="ECO:0000313" key="1">
    <source>
        <dbReference type="EMBL" id="ABA96377.1"/>
    </source>
</evidence>